<dbReference type="Proteomes" id="UP000026962">
    <property type="component" value="Chromosome 8"/>
</dbReference>
<protein>
    <recommendedName>
        <fullName evidence="6">NAC domain-containing protein</fullName>
    </recommendedName>
</protein>
<evidence type="ECO:0000313" key="8">
    <source>
        <dbReference type="Proteomes" id="UP000026962"/>
    </source>
</evidence>
<dbReference type="Gene3D" id="2.170.150.80">
    <property type="entry name" value="NAC domain"/>
    <property type="match status" value="1"/>
</dbReference>
<dbReference type="eggNOG" id="ENOG502SKU7">
    <property type="taxonomic scope" value="Eukaryota"/>
</dbReference>
<evidence type="ECO:0000256" key="5">
    <source>
        <dbReference type="SAM" id="MobiDB-lite"/>
    </source>
</evidence>
<keyword evidence="3" id="KW-0804">Transcription</keyword>
<keyword evidence="8" id="KW-1185">Reference proteome</keyword>
<evidence type="ECO:0000256" key="2">
    <source>
        <dbReference type="ARBA" id="ARBA00023125"/>
    </source>
</evidence>
<evidence type="ECO:0000256" key="1">
    <source>
        <dbReference type="ARBA" id="ARBA00023015"/>
    </source>
</evidence>
<keyword evidence="2" id="KW-0238">DNA-binding</keyword>
<feature type="region of interest" description="Disordered" evidence="5">
    <location>
        <begin position="181"/>
        <end position="237"/>
    </location>
</feature>
<organism evidence="7">
    <name type="scientific">Oryza punctata</name>
    <name type="common">Red rice</name>
    <dbReference type="NCBI Taxonomy" id="4537"/>
    <lineage>
        <taxon>Eukaryota</taxon>
        <taxon>Viridiplantae</taxon>
        <taxon>Streptophyta</taxon>
        <taxon>Embryophyta</taxon>
        <taxon>Tracheophyta</taxon>
        <taxon>Spermatophyta</taxon>
        <taxon>Magnoliopsida</taxon>
        <taxon>Liliopsida</taxon>
        <taxon>Poales</taxon>
        <taxon>Poaceae</taxon>
        <taxon>BOP clade</taxon>
        <taxon>Oryzoideae</taxon>
        <taxon>Oryzeae</taxon>
        <taxon>Oryzinae</taxon>
        <taxon>Oryza</taxon>
    </lineage>
</organism>
<dbReference type="InterPro" id="IPR003441">
    <property type="entry name" value="NAC-dom"/>
</dbReference>
<feature type="compositionally biased region" description="Low complexity" evidence="5">
    <location>
        <begin position="206"/>
        <end position="225"/>
    </location>
</feature>
<evidence type="ECO:0000259" key="6">
    <source>
        <dbReference type="PROSITE" id="PS51005"/>
    </source>
</evidence>
<dbReference type="InterPro" id="IPR036093">
    <property type="entry name" value="NAC_dom_sf"/>
</dbReference>
<reference evidence="7" key="2">
    <citation type="submission" date="2018-05" db="EMBL/GenBank/DDBJ databases">
        <title>OpunRS2 (Oryza punctata Reference Sequence Version 2).</title>
        <authorList>
            <person name="Zhang J."/>
            <person name="Kudrna D."/>
            <person name="Lee S."/>
            <person name="Talag J."/>
            <person name="Welchert J."/>
            <person name="Wing R.A."/>
        </authorList>
    </citation>
    <scope>NUCLEOTIDE SEQUENCE [LARGE SCALE GENOMIC DNA]</scope>
</reference>
<dbReference type="PROSITE" id="PS51005">
    <property type="entry name" value="NAC"/>
    <property type="match status" value="1"/>
</dbReference>
<sequence length="237" mass="25372">MMERAAAAPVVVRHGGVVLPPGFRFHPTDEELVVQYLRRKAFGLPLPAAVIPDLHNLFKLDPWDIPGASSDGENYFFAVRPAASGGGRCRRQQVTASGGCWKPAGGRDKPVVASSRCGGSHLVGVKKGMVFVPRQGKAPAAAAGSCWVMHEYSLALPMHKKGCLAEAEEWVVCRIFQRSSSSSRSPRRPDNDVRQTMPAGAEFGRSPSPSSSPSSSQSSCVTSSSDQEECNVTGRKH</sequence>
<evidence type="ECO:0000256" key="3">
    <source>
        <dbReference type="ARBA" id="ARBA00023163"/>
    </source>
</evidence>
<reference evidence="7" key="1">
    <citation type="submission" date="2015-04" db="UniProtKB">
        <authorList>
            <consortium name="EnsemblPlants"/>
        </authorList>
    </citation>
    <scope>IDENTIFICATION</scope>
</reference>
<dbReference type="STRING" id="4537.A0A0E0LXC6"/>
<dbReference type="GO" id="GO:0003677">
    <property type="term" value="F:DNA binding"/>
    <property type="evidence" value="ECO:0007669"/>
    <property type="project" value="UniProtKB-KW"/>
</dbReference>
<proteinExistence type="predicted"/>
<evidence type="ECO:0000313" key="7">
    <source>
        <dbReference type="EnsemblPlants" id="OPUNC08G19870.1"/>
    </source>
</evidence>
<dbReference type="PANTHER" id="PTHR31719">
    <property type="entry name" value="NAC TRANSCRIPTION FACTOR 56"/>
    <property type="match status" value="1"/>
</dbReference>
<accession>A0A0E0LXC6</accession>
<dbReference type="Pfam" id="PF02365">
    <property type="entry name" value="NAM"/>
    <property type="match status" value="1"/>
</dbReference>
<dbReference type="GO" id="GO:0006355">
    <property type="term" value="P:regulation of DNA-templated transcription"/>
    <property type="evidence" value="ECO:0007669"/>
    <property type="project" value="InterPro"/>
</dbReference>
<dbReference type="SUPFAM" id="SSF101941">
    <property type="entry name" value="NAC domain"/>
    <property type="match status" value="1"/>
</dbReference>
<feature type="domain" description="NAC" evidence="6">
    <location>
        <begin position="19"/>
        <end position="178"/>
    </location>
</feature>
<dbReference type="EnsemblPlants" id="OPUNC08G19870.1">
    <property type="protein sequence ID" value="OPUNC08G19870.1"/>
    <property type="gene ID" value="OPUNC08G19870"/>
</dbReference>
<dbReference type="PANTHER" id="PTHR31719:SF107">
    <property type="entry name" value="OS02G0285900 PROTEIN"/>
    <property type="match status" value="1"/>
</dbReference>
<evidence type="ECO:0000256" key="4">
    <source>
        <dbReference type="ARBA" id="ARBA00023242"/>
    </source>
</evidence>
<dbReference type="Gramene" id="OPUNC08G19870.1">
    <property type="protein sequence ID" value="OPUNC08G19870.1"/>
    <property type="gene ID" value="OPUNC08G19870"/>
</dbReference>
<keyword evidence="1" id="KW-0805">Transcription regulation</keyword>
<name>A0A0E0LXC6_ORYPU</name>
<dbReference type="AlphaFoldDB" id="A0A0E0LXC6"/>
<dbReference type="OMA" id="TASGGCW"/>
<keyword evidence="4" id="KW-0539">Nucleus</keyword>